<dbReference type="InterPro" id="IPR002562">
    <property type="entry name" value="3'-5'_exonuclease_dom"/>
</dbReference>
<comment type="caution">
    <text evidence="2">The sequence shown here is derived from an EMBL/GenBank/DDBJ whole genome shotgun (WGS) entry which is preliminary data.</text>
</comment>
<dbReference type="InterPro" id="IPR012337">
    <property type="entry name" value="RNaseH-like_sf"/>
</dbReference>
<evidence type="ECO:0000259" key="1">
    <source>
        <dbReference type="SMART" id="SM00474"/>
    </source>
</evidence>
<evidence type="ECO:0000313" key="2">
    <source>
        <dbReference type="EMBL" id="OIR05515.1"/>
    </source>
</evidence>
<dbReference type="Gene3D" id="3.30.420.10">
    <property type="entry name" value="Ribonuclease H-like superfamily/Ribonuclease H"/>
    <property type="match status" value="1"/>
</dbReference>
<name>A0A1J5SC31_9ZZZZ</name>
<dbReference type="InterPro" id="IPR036397">
    <property type="entry name" value="RNaseH_sf"/>
</dbReference>
<dbReference type="SMART" id="SM00474">
    <property type="entry name" value="35EXOc"/>
    <property type="match status" value="1"/>
</dbReference>
<accession>A0A1J5SC31</accession>
<organism evidence="2">
    <name type="scientific">mine drainage metagenome</name>
    <dbReference type="NCBI Taxonomy" id="410659"/>
    <lineage>
        <taxon>unclassified sequences</taxon>
        <taxon>metagenomes</taxon>
        <taxon>ecological metagenomes</taxon>
    </lineage>
</organism>
<dbReference type="EMBL" id="MLJW01000049">
    <property type="protein sequence ID" value="OIR05515.1"/>
    <property type="molecule type" value="Genomic_DNA"/>
</dbReference>
<dbReference type="SUPFAM" id="SSF53098">
    <property type="entry name" value="Ribonuclease H-like"/>
    <property type="match status" value="1"/>
</dbReference>
<dbReference type="GO" id="GO:0033890">
    <property type="term" value="F:ribonuclease D activity"/>
    <property type="evidence" value="ECO:0007669"/>
    <property type="project" value="UniProtKB-EC"/>
</dbReference>
<gene>
    <name evidence="2" type="primary">rnd_4</name>
    <name evidence="2" type="ORF">GALL_122580</name>
</gene>
<dbReference type="InterPro" id="IPR052408">
    <property type="entry name" value="Exonuclease_MUT-7-like"/>
</dbReference>
<dbReference type="PANTHER" id="PTHR47765:SF2">
    <property type="entry name" value="EXONUCLEASE MUT-7 HOMOLOG"/>
    <property type="match status" value="1"/>
</dbReference>
<feature type="domain" description="3'-5' exonuclease" evidence="1">
    <location>
        <begin position="25"/>
        <end position="198"/>
    </location>
</feature>
<dbReference type="CDD" id="cd06141">
    <property type="entry name" value="WRN_exo"/>
    <property type="match status" value="1"/>
</dbReference>
<reference evidence="2" key="1">
    <citation type="submission" date="2016-10" db="EMBL/GenBank/DDBJ databases">
        <title>Sequence of Gallionella enrichment culture.</title>
        <authorList>
            <person name="Poehlein A."/>
            <person name="Muehling M."/>
            <person name="Daniel R."/>
        </authorList>
    </citation>
    <scope>NUCLEOTIDE SEQUENCE</scope>
</reference>
<protein>
    <submittedName>
        <fullName evidence="2">Ribonuclease D</fullName>
        <ecNumber evidence="2">3.1.13.5</ecNumber>
    </submittedName>
</protein>
<dbReference type="GO" id="GO:0006139">
    <property type="term" value="P:nucleobase-containing compound metabolic process"/>
    <property type="evidence" value="ECO:0007669"/>
    <property type="project" value="InterPro"/>
</dbReference>
<dbReference type="AlphaFoldDB" id="A0A1J5SC31"/>
<dbReference type="EC" id="3.1.13.5" evidence="2"/>
<keyword evidence="2" id="KW-0378">Hydrolase</keyword>
<dbReference type="PANTHER" id="PTHR47765">
    <property type="entry name" value="3'-5' EXONUCLEASE DOMAIN-CONTAINING PROTEIN"/>
    <property type="match status" value="1"/>
</dbReference>
<dbReference type="GO" id="GO:0008408">
    <property type="term" value="F:3'-5' exonuclease activity"/>
    <property type="evidence" value="ECO:0007669"/>
    <property type="project" value="InterPro"/>
</dbReference>
<dbReference type="Pfam" id="PF01612">
    <property type="entry name" value="DNA_pol_A_exo1"/>
    <property type="match status" value="1"/>
</dbReference>
<dbReference type="GO" id="GO:0003676">
    <property type="term" value="F:nucleic acid binding"/>
    <property type="evidence" value="ECO:0007669"/>
    <property type="project" value="InterPro"/>
</dbReference>
<proteinExistence type="predicted"/>
<sequence>MNKAAPTKPEIALLEPFAGLALERIHVPANSEEFAAAAAAIKAAGIVGFDTESRPTFVTGDVSEGPHVVQFALHDKAYLFQVHQAEGLPFLVELLQSEQVIKVGFGLRSDSGQIFAKLGVRFGGVVDLNTVFRMNGYQKEIGVRTAVGLVFNQRFAKSKKATTSNWSQPRLTPQQMLYAANDAYAALKVLEALDLPREDLPIMGRNAGPG</sequence>